<protein>
    <submittedName>
        <fullName evidence="2">Phosphocarrier protein Chr</fullName>
    </submittedName>
</protein>
<reference evidence="2 3" key="1">
    <citation type="submission" date="2015-09" db="EMBL/GenBank/DDBJ databases">
        <authorList>
            <consortium name="Pathogen Informatics"/>
        </authorList>
    </citation>
    <scope>NUCLEOTIDE SEQUENCE [LARGE SCALE GENOMIC DNA]</scope>
    <source>
        <strain evidence="2 3">2789STDY5834876</strain>
    </source>
</reference>
<dbReference type="OrthoDB" id="1911397at2"/>
<evidence type="ECO:0000313" key="3">
    <source>
        <dbReference type="Proteomes" id="UP000095544"/>
    </source>
</evidence>
<dbReference type="InterPro" id="IPR035895">
    <property type="entry name" value="HPr-like_sf"/>
</dbReference>
<accession>A0A174L0X8</accession>
<dbReference type="SUPFAM" id="SSF55594">
    <property type="entry name" value="HPr-like"/>
    <property type="match status" value="1"/>
</dbReference>
<dbReference type="Gene3D" id="3.30.1340.10">
    <property type="entry name" value="HPr-like"/>
    <property type="match status" value="1"/>
</dbReference>
<dbReference type="PROSITE" id="PS51350">
    <property type="entry name" value="PTS_HPR_DOM"/>
    <property type="match status" value="1"/>
</dbReference>
<proteinExistence type="predicted"/>
<dbReference type="Proteomes" id="UP000095544">
    <property type="component" value="Unassembled WGS sequence"/>
</dbReference>
<dbReference type="InterPro" id="IPR000032">
    <property type="entry name" value="HPr-like"/>
</dbReference>
<dbReference type="Pfam" id="PF00381">
    <property type="entry name" value="PTS-HPr"/>
    <property type="match status" value="1"/>
</dbReference>
<gene>
    <name evidence="2" type="ORF">ERS852491_04429</name>
</gene>
<evidence type="ECO:0000259" key="1">
    <source>
        <dbReference type="PROSITE" id="PS51350"/>
    </source>
</evidence>
<sequence>MHKLGICFRQPEDITEFVDIINQFEYDVDLKSGKNIVDAKSLLGVIAISKADGVELVIHCDECQELLDRLQNYVKDRKIA</sequence>
<evidence type="ECO:0000313" key="2">
    <source>
        <dbReference type="EMBL" id="CUP16326.1"/>
    </source>
</evidence>
<dbReference type="AlphaFoldDB" id="A0A174L0X8"/>
<dbReference type="EMBL" id="CYZU01000062">
    <property type="protein sequence ID" value="CUP16326.1"/>
    <property type="molecule type" value="Genomic_DNA"/>
</dbReference>
<dbReference type="RefSeq" id="WP_050640652.1">
    <property type="nucleotide sequence ID" value="NZ_CABKUE010000008.1"/>
</dbReference>
<organism evidence="2 3">
    <name type="scientific">Faecalicatena contorta</name>
    <dbReference type="NCBI Taxonomy" id="39482"/>
    <lineage>
        <taxon>Bacteria</taxon>
        <taxon>Bacillati</taxon>
        <taxon>Bacillota</taxon>
        <taxon>Clostridia</taxon>
        <taxon>Lachnospirales</taxon>
        <taxon>Lachnospiraceae</taxon>
        <taxon>Faecalicatena</taxon>
    </lineage>
</organism>
<dbReference type="STRING" id="39482.ERS852491_04429"/>
<name>A0A174L0X8_9FIRM</name>
<feature type="domain" description="HPr" evidence="1">
    <location>
        <begin position="1"/>
        <end position="80"/>
    </location>
</feature>